<keyword evidence="2" id="KW-1185">Reference proteome</keyword>
<dbReference type="Gene3D" id="3.40.1050.10">
    <property type="entry name" value="Carbonic anhydrase"/>
    <property type="match status" value="1"/>
</dbReference>
<organism evidence="1 2">
    <name type="scientific">Pontibacter locisalis</name>
    <dbReference type="NCBI Taxonomy" id="1719035"/>
    <lineage>
        <taxon>Bacteria</taxon>
        <taxon>Pseudomonadati</taxon>
        <taxon>Bacteroidota</taxon>
        <taxon>Cytophagia</taxon>
        <taxon>Cytophagales</taxon>
        <taxon>Hymenobacteraceae</taxon>
        <taxon>Pontibacter</taxon>
    </lineage>
</organism>
<name>A0ABW5INQ0_9BACT</name>
<dbReference type="EMBL" id="JBHULU010000015">
    <property type="protein sequence ID" value="MFD2514607.1"/>
    <property type="molecule type" value="Genomic_DNA"/>
</dbReference>
<protein>
    <submittedName>
        <fullName evidence="1">Carbonic anhydrase</fullName>
    </submittedName>
</protein>
<gene>
    <name evidence="1" type="ORF">ACFSRY_12085</name>
</gene>
<evidence type="ECO:0000313" key="2">
    <source>
        <dbReference type="Proteomes" id="UP001597544"/>
    </source>
</evidence>
<sequence>MKNRLFLICPASNVEHFLKRKYHGNCYFLTALAGVFQFQDKSYTEELIDVVERERIEEIVVVNDTSCRFMYNVLAKQKGYNTHAEQILIDLLIENYSKVMEKPSITDQVKQLAEVNVRRQIEELLSINYFLQEVVLQKISISGLITSKAAGEVVEVETLVRELTL</sequence>
<dbReference type="RefSeq" id="WP_377507552.1">
    <property type="nucleotide sequence ID" value="NZ_JBHULU010000015.1"/>
</dbReference>
<dbReference type="Proteomes" id="UP001597544">
    <property type="component" value="Unassembled WGS sequence"/>
</dbReference>
<accession>A0ABW5INQ0</accession>
<comment type="caution">
    <text evidence="1">The sequence shown here is derived from an EMBL/GenBank/DDBJ whole genome shotgun (WGS) entry which is preliminary data.</text>
</comment>
<evidence type="ECO:0000313" key="1">
    <source>
        <dbReference type="EMBL" id="MFD2514607.1"/>
    </source>
</evidence>
<proteinExistence type="predicted"/>
<dbReference type="InterPro" id="IPR036874">
    <property type="entry name" value="Carbonic_anhydrase_sf"/>
</dbReference>
<dbReference type="SUPFAM" id="SSF53056">
    <property type="entry name" value="beta-carbonic anhydrase, cab"/>
    <property type="match status" value="1"/>
</dbReference>
<reference evidence="2" key="1">
    <citation type="journal article" date="2019" name="Int. J. Syst. Evol. Microbiol.">
        <title>The Global Catalogue of Microorganisms (GCM) 10K type strain sequencing project: providing services to taxonomists for standard genome sequencing and annotation.</title>
        <authorList>
            <consortium name="The Broad Institute Genomics Platform"/>
            <consortium name="The Broad Institute Genome Sequencing Center for Infectious Disease"/>
            <person name="Wu L."/>
            <person name="Ma J."/>
        </authorList>
    </citation>
    <scope>NUCLEOTIDE SEQUENCE [LARGE SCALE GENOMIC DNA]</scope>
    <source>
        <strain evidence="2">KCTC 42498</strain>
    </source>
</reference>